<dbReference type="InterPro" id="IPR039428">
    <property type="entry name" value="NUOK/Mnh_C1-like"/>
</dbReference>
<keyword evidence="5 7" id="KW-1133">Transmembrane helix</keyword>
<feature type="transmembrane region" description="Helical" evidence="7">
    <location>
        <begin position="62"/>
        <end position="84"/>
    </location>
</feature>
<dbReference type="STRING" id="649638.Trad_1746"/>
<sequence length="101" mass="10746">MTPLTLYLAASALLFAGGLYTLLSQPHLLRKVLALNVMGSAVFLFLVSEARRAPQGLPDPVAHALVLTGIVVAVSATAFALALVRRLHAQTGRTELPEDRD</sequence>
<dbReference type="HOGENOM" id="CLU_082058_4_0_0"/>
<evidence type="ECO:0000256" key="5">
    <source>
        <dbReference type="ARBA" id="ARBA00022989"/>
    </source>
</evidence>
<evidence type="ECO:0000256" key="4">
    <source>
        <dbReference type="ARBA" id="ARBA00022692"/>
    </source>
</evidence>
<evidence type="ECO:0000256" key="7">
    <source>
        <dbReference type="SAM" id="Phobius"/>
    </source>
</evidence>
<dbReference type="PANTHER" id="PTHR34583:SF2">
    <property type="entry name" value="ANTIPORTER SUBUNIT MNHC2-RELATED"/>
    <property type="match status" value="1"/>
</dbReference>
<dbReference type="Proteomes" id="UP000000379">
    <property type="component" value="Chromosome"/>
</dbReference>
<evidence type="ECO:0000256" key="6">
    <source>
        <dbReference type="ARBA" id="ARBA00023136"/>
    </source>
</evidence>
<feature type="transmembrane region" description="Helical" evidence="7">
    <location>
        <begin position="6"/>
        <end position="23"/>
    </location>
</feature>
<reference evidence="8 9" key="2">
    <citation type="journal article" date="2011" name="Stand. Genomic Sci.">
        <title>Complete genome sequence of Truepera radiovictrix type strain (RQ-24).</title>
        <authorList>
            <person name="Ivanova N."/>
            <person name="Rohde C."/>
            <person name="Munk C."/>
            <person name="Nolan M."/>
            <person name="Lucas S."/>
            <person name="Del Rio T.G."/>
            <person name="Tice H."/>
            <person name="Deshpande S."/>
            <person name="Cheng J.F."/>
            <person name="Tapia R."/>
            <person name="Han C."/>
            <person name="Goodwin L."/>
            <person name="Pitluck S."/>
            <person name="Liolios K."/>
            <person name="Mavromatis K."/>
            <person name="Mikhailova N."/>
            <person name="Pati A."/>
            <person name="Chen A."/>
            <person name="Palaniappan K."/>
            <person name="Land M."/>
            <person name="Hauser L."/>
            <person name="Chang Y.J."/>
            <person name="Jeffries C.D."/>
            <person name="Brambilla E."/>
            <person name="Rohde M."/>
            <person name="Goker M."/>
            <person name="Tindall B.J."/>
            <person name="Woyke T."/>
            <person name="Bristow J."/>
            <person name="Eisen J.A."/>
            <person name="Markowitz V."/>
            <person name="Hugenholtz P."/>
            <person name="Kyrpides N.C."/>
            <person name="Klenk H.P."/>
            <person name="Lapidus A."/>
        </authorList>
    </citation>
    <scope>NUCLEOTIDE SEQUENCE [LARGE SCALE GENOMIC DNA]</scope>
    <source>
        <strain evidence="9">DSM 17093 / CIP 108686 / LMG 22925 / RQ-24</strain>
    </source>
</reference>
<evidence type="ECO:0000256" key="2">
    <source>
        <dbReference type="ARBA" id="ARBA00010388"/>
    </source>
</evidence>
<keyword evidence="9" id="KW-1185">Reference proteome</keyword>
<comment type="similarity">
    <text evidence="2">Belongs to the CPA3 antiporters (TC 2.A.63) subunit C family.</text>
</comment>
<dbReference type="EMBL" id="CP002049">
    <property type="protein sequence ID" value="ADI14864.1"/>
    <property type="molecule type" value="Genomic_DNA"/>
</dbReference>
<evidence type="ECO:0000313" key="8">
    <source>
        <dbReference type="EMBL" id="ADI14864.1"/>
    </source>
</evidence>
<dbReference type="Pfam" id="PF00420">
    <property type="entry name" value="Oxidored_q2"/>
    <property type="match status" value="1"/>
</dbReference>
<feature type="transmembrane region" description="Helical" evidence="7">
    <location>
        <begin position="32"/>
        <end position="50"/>
    </location>
</feature>
<dbReference type="eggNOG" id="COG1006">
    <property type="taxonomic scope" value="Bacteria"/>
</dbReference>
<dbReference type="OrthoDB" id="1494613at2"/>
<dbReference type="Gene3D" id="1.10.287.3510">
    <property type="match status" value="1"/>
</dbReference>
<dbReference type="RefSeq" id="WP_013178231.1">
    <property type="nucleotide sequence ID" value="NC_014221.1"/>
</dbReference>
<accession>D7CQ80</accession>
<protein>
    <submittedName>
        <fullName evidence="8">Multisubunit sodium/proton antiporter, MrpC subunit (2.A.63.1)</fullName>
    </submittedName>
</protein>
<evidence type="ECO:0000313" key="9">
    <source>
        <dbReference type="Proteomes" id="UP000000379"/>
    </source>
</evidence>
<evidence type="ECO:0000256" key="1">
    <source>
        <dbReference type="ARBA" id="ARBA00004651"/>
    </source>
</evidence>
<dbReference type="AlphaFoldDB" id="D7CQ80"/>
<proteinExistence type="inferred from homology"/>
<comment type="subcellular location">
    <subcellularLocation>
        <location evidence="1">Cell membrane</location>
        <topology evidence="1">Multi-pass membrane protein</topology>
    </subcellularLocation>
</comment>
<dbReference type="GO" id="GO:0005886">
    <property type="term" value="C:plasma membrane"/>
    <property type="evidence" value="ECO:0007669"/>
    <property type="project" value="UniProtKB-SubCell"/>
</dbReference>
<keyword evidence="4 7" id="KW-0812">Transmembrane</keyword>
<reference evidence="9" key="1">
    <citation type="submission" date="2010-05" db="EMBL/GenBank/DDBJ databases">
        <title>The complete genome of Truepera radiovictris DSM 17093.</title>
        <authorList>
            <consortium name="US DOE Joint Genome Institute (JGI-PGF)"/>
            <person name="Lucas S."/>
            <person name="Copeland A."/>
            <person name="Lapidus A."/>
            <person name="Glavina del Rio T."/>
            <person name="Dalin E."/>
            <person name="Tice H."/>
            <person name="Bruce D."/>
            <person name="Goodwin L."/>
            <person name="Pitluck S."/>
            <person name="Kyrpides N."/>
            <person name="Mavromatis K."/>
            <person name="Ovchinnikova G."/>
            <person name="Munk A.C."/>
            <person name="Detter J.C."/>
            <person name="Han C."/>
            <person name="Tapia R."/>
            <person name="Land M."/>
            <person name="Hauser L."/>
            <person name="Markowitz V."/>
            <person name="Cheng J.-F."/>
            <person name="Hugenholtz P."/>
            <person name="Woyke T."/>
            <person name="Wu D."/>
            <person name="Tindall B."/>
            <person name="Pomrenke H.G."/>
            <person name="Brambilla E."/>
            <person name="Klenk H.-P."/>
            <person name="Eisen J.A."/>
        </authorList>
    </citation>
    <scope>NUCLEOTIDE SEQUENCE [LARGE SCALE GENOMIC DNA]</scope>
    <source>
        <strain evidence="9">DSM 17093 / CIP 108686 / LMG 22925 / RQ-24</strain>
    </source>
</reference>
<organism evidence="8 9">
    <name type="scientific">Truepera radiovictrix (strain DSM 17093 / CIP 108686 / LMG 22925 / RQ-24)</name>
    <dbReference type="NCBI Taxonomy" id="649638"/>
    <lineage>
        <taxon>Bacteria</taxon>
        <taxon>Thermotogati</taxon>
        <taxon>Deinococcota</taxon>
        <taxon>Deinococci</taxon>
        <taxon>Trueperales</taxon>
        <taxon>Trueperaceae</taxon>
        <taxon>Truepera</taxon>
    </lineage>
</organism>
<dbReference type="PANTHER" id="PTHR34583">
    <property type="entry name" value="ANTIPORTER SUBUNIT MNHC2-RELATED"/>
    <property type="match status" value="1"/>
</dbReference>
<name>D7CQ80_TRURR</name>
<gene>
    <name evidence="8" type="ordered locus">Trad_1746</name>
</gene>
<keyword evidence="3" id="KW-1003">Cell membrane</keyword>
<evidence type="ECO:0000256" key="3">
    <source>
        <dbReference type="ARBA" id="ARBA00022475"/>
    </source>
</evidence>
<dbReference type="InterPro" id="IPR050601">
    <property type="entry name" value="CPA3_antiporter_subunitC"/>
</dbReference>
<keyword evidence="6 7" id="KW-0472">Membrane</keyword>
<dbReference type="KEGG" id="tra:Trad_1746"/>